<dbReference type="Proteomes" id="UP000241394">
    <property type="component" value="Chromosome LG10"/>
</dbReference>
<keyword evidence="3" id="KW-1185">Reference proteome</keyword>
<gene>
    <name evidence="2" type="ORF">CEY00_Acc11836</name>
</gene>
<evidence type="ECO:0000313" key="2">
    <source>
        <dbReference type="EMBL" id="PSS19797.1"/>
    </source>
</evidence>
<reference evidence="2 3" key="1">
    <citation type="submission" date="2017-07" db="EMBL/GenBank/DDBJ databases">
        <title>An improved, manually edited Actinidia chinensis var. chinensis (kiwifruit) genome highlights the challenges associated with draft genomes and gene prediction in plants.</title>
        <authorList>
            <person name="Pilkington S."/>
            <person name="Crowhurst R."/>
            <person name="Hilario E."/>
            <person name="Nardozza S."/>
            <person name="Fraser L."/>
            <person name="Peng Y."/>
            <person name="Gunaseelan K."/>
            <person name="Simpson R."/>
            <person name="Tahir J."/>
            <person name="Deroles S."/>
            <person name="Templeton K."/>
            <person name="Luo Z."/>
            <person name="Davy M."/>
            <person name="Cheng C."/>
            <person name="Mcneilage M."/>
            <person name="Scaglione D."/>
            <person name="Liu Y."/>
            <person name="Zhang Q."/>
            <person name="Datson P."/>
            <person name="De Silva N."/>
            <person name="Gardiner S."/>
            <person name="Bassett H."/>
            <person name="Chagne D."/>
            <person name="Mccallum J."/>
            <person name="Dzierzon H."/>
            <person name="Deng C."/>
            <person name="Wang Y.-Y."/>
            <person name="Barron N."/>
            <person name="Manako K."/>
            <person name="Bowen J."/>
            <person name="Foster T."/>
            <person name="Erridge Z."/>
            <person name="Tiffin H."/>
            <person name="Waite C."/>
            <person name="Davies K."/>
            <person name="Grierson E."/>
            <person name="Laing W."/>
            <person name="Kirk R."/>
            <person name="Chen X."/>
            <person name="Wood M."/>
            <person name="Montefiori M."/>
            <person name="Brummell D."/>
            <person name="Schwinn K."/>
            <person name="Catanach A."/>
            <person name="Fullerton C."/>
            <person name="Li D."/>
            <person name="Meiyalaghan S."/>
            <person name="Nieuwenhuizen N."/>
            <person name="Read N."/>
            <person name="Prakash R."/>
            <person name="Hunter D."/>
            <person name="Zhang H."/>
            <person name="Mckenzie M."/>
            <person name="Knabel M."/>
            <person name="Harris A."/>
            <person name="Allan A."/>
            <person name="Chen A."/>
            <person name="Janssen B."/>
            <person name="Plunkett B."/>
            <person name="Dwamena C."/>
            <person name="Voogd C."/>
            <person name="Leif D."/>
            <person name="Lafferty D."/>
            <person name="Souleyre E."/>
            <person name="Varkonyi-Gasic E."/>
            <person name="Gambi F."/>
            <person name="Hanley J."/>
            <person name="Yao J.-L."/>
            <person name="Cheung J."/>
            <person name="David K."/>
            <person name="Warren B."/>
            <person name="Marsh K."/>
            <person name="Snowden K."/>
            <person name="Lin-Wang K."/>
            <person name="Brian L."/>
            <person name="Martinez-Sanchez M."/>
            <person name="Wang M."/>
            <person name="Ileperuma N."/>
            <person name="Macnee N."/>
            <person name="Campin R."/>
            <person name="Mcatee P."/>
            <person name="Drummond R."/>
            <person name="Espley R."/>
            <person name="Ireland H."/>
            <person name="Wu R."/>
            <person name="Atkinson R."/>
            <person name="Karunairetnam S."/>
            <person name="Bulley S."/>
            <person name="Chunkath S."/>
            <person name="Hanley Z."/>
            <person name="Storey R."/>
            <person name="Thrimawithana A."/>
            <person name="Thomson S."/>
            <person name="David C."/>
            <person name="Testolin R."/>
        </authorList>
    </citation>
    <scope>NUCLEOTIDE SEQUENCE [LARGE SCALE GENOMIC DNA]</scope>
    <source>
        <strain evidence="3">cv. Red5</strain>
        <tissue evidence="2">Young leaf</tissue>
    </source>
</reference>
<reference evidence="3" key="2">
    <citation type="journal article" date="2018" name="BMC Genomics">
        <title>A manually annotated Actinidia chinensis var. chinensis (kiwifruit) genome highlights the challenges associated with draft genomes and gene prediction in plants.</title>
        <authorList>
            <person name="Pilkington S.M."/>
            <person name="Crowhurst R."/>
            <person name="Hilario E."/>
            <person name="Nardozza S."/>
            <person name="Fraser L."/>
            <person name="Peng Y."/>
            <person name="Gunaseelan K."/>
            <person name="Simpson R."/>
            <person name="Tahir J."/>
            <person name="Deroles S.C."/>
            <person name="Templeton K."/>
            <person name="Luo Z."/>
            <person name="Davy M."/>
            <person name="Cheng C."/>
            <person name="McNeilage M."/>
            <person name="Scaglione D."/>
            <person name="Liu Y."/>
            <person name="Zhang Q."/>
            <person name="Datson P."/>
            <person name="De Silva N."/>
            <person name="Gardiner S.E."/>
            <person name="Bassett H."/>
            <person name="Chagne D."/>
            <person name="McCallum J."/>
            <person name="Dzierzon H."/>
            <person name="Deng C."/>
            <person name="Wang Y.Y."/>
            <person name="Barron L."/>
            <person name="Manako K."/>
            <person name="Bowen J."/>
            <person name="Foster T.M."/>
            <person name="Erridge Z.A."/>
            <person name="Tiffin H."/>
            <person name="Waite C.N."/>
            <person name="Davies K.M."/>
            <person name="Grierson E.P."/>
            <person name="Laing W.A."/>
            <person name="Kirk R."/>
            <person name="Chen X."/>
            <person name="Wood M."/>
            <person name="Montefiori M."/>
            <person name="Brummell D.A."/>
            <person name="Schwinn K.E."/>
            <person name="Catanach A."/>
            <person name="Fullerton C."/>
            <person name="Li D."/>
            <person name="Meiyalaghan S."/>
            <person name="Nieuwenhuizen N."/>
            <person name="Read N."/>
            <person name="Prakash R."/>
            <person name="Hunter D."/>
            <person name="Zhang H."/>
            <person name="McKenzie M."/>
            <person name="Knabel M."/>
            <person name="Harris A."/>
            <person name="Allan A.C."/>
            <person name="Gleave A."/>
            <person name="Chen A."/>
            <person name="Janssen B.J."/>
            <person name="Plunkett B."/>
            <person name="Ampomah-Dwamena C."/>
            <person name="Voogd C."/>
            <person name="Leif D."/>
            <person name="Lafferty D."/>
            <person name="Souleyre E.J.F."/>
            <person name="Varkonyi-Gasic E."/>
            <person name="Gambi F."/>
            <person name="Hanley J."/>
            <person name="Yao J.L."/>
            <person name="Cheung J."/>
            <person name="David K.M."/>
            <person name="Warren B."/>
            <person name="Marsh K."/>
            <person name="Snowden K.C."/>
            <person name="Lin-Wang K."/>
            <person name="Brian L."/>
            <person name="Martinez-Sanchez M."/>
            <person name="Wang M."/>
            <person name="Ileperuma N."/>
            <person name="Macnee N."/>
            <person name="Campin R."/>
            <person name="McAtee P."/>
            <person name="Drummond R.S.M."/>
            <person name="Espley R.V."/>
            <person name="Ireland H.S."/>
            <person name="Wu R."/>
            <person name="Atkinson R.G."/>
            <person name="Karunairetnam S."/>
            <person name="Bulley S."/>
            <person name="Chunkath S."/>
            <person name="Hanley Z."/>
            <person name="Storey R."/>
            <person name="Thrimawithana A.H."/>
            <person name="Thomson S."/>
            <person name="David C."/>
            <person name="Testolin R."/>
            <person name="Huang H."/>
            <person name="Hellens R.P."/>
            <person name="Schaffer R.J."/>
        </authorList>
    </citation>
    <scope>NUCLEOTIDE SEQUENCE [LARGE SCALE GENOMIC DNA]</scope>
    <source>
        <strain evidence="3">cv. Red5</strain>
    </source>
</reference>
<name>A0A2R6R3I7_ACTCC</name>
<proteinExistence type="predicted"/>
<sequence>MTSKSWYILVKSVVCISSIVFLSLVAPYKQLGESNWVLPMAIYSLRIHLILEDILFLVIRCLKNETAIQPWFKCHMPHPMIIFYLVFFYPERGKMQHFAALSWKLYR</sequence>
<keyword evidence="1" id="KW-0472">Membrane</keyword>
<feature type="transmembrane region" description="Helical" evidence="1">
    <location>
        <begin position="7"/>
        <end position="28"/>
    </location>
</feature>
<feature type="transmembrane region" description="Helical" evidence="1">
    <location>
        <begin position="40"/>
        <end position="59"/>
    </location>
</feature>
<dbReference type="AlphaFoldDB" id="A0A2R6R3I7"/>
<dbReference type="EMBL" id="NKQK01000010">
    <property type="protein sequence ID" value="PSS19797.1"/>
    <property type="molecule type" value="Genomic_DNA"/>
</dbReference>
<comment type="caution">
    <text evidence="2">The sequence shown here is derived from an EMBL/GenBank/DDBJ whole genome shotgun (WGS) entry which is preliminary data.</text>
</comment>
<protein>
    <submittedName>
        <fullName evidence="2">Undecaprenyl-phosphate N-acetylglucosaminyl 1-phosphate transferase</fullName>
    </submittedName>
</protein>
<evidence type="ECO:0000256" key="1">
    <source>
        <dbReference type="SAM" id="Phobius"/>
    </source>
</evidence>
<evidence type="ECO:0000313" key="3">
    <source>
        <dbReference type="Proteomes" id="UP000241394"/>
    </source>
</evidence>
<accession>A0A2R6R3I7</accession>
<dbReference type="GO" id="GO:0016740">
    <property type="term" value="F:transferase activity"/>
    <property type="evidence" value="ECO:0007669"/>
    <property type="project" value="UniProtKB-KW"/>
</dbReference>
<dbReference type="Gramene" id="PSS19797">
    <property type="protein sequence ID" value="PSS19797"/>
    <property type="gene ID" value="CEY00_Acc11836"/>
</dbReference>
<organism evidence="2 3">
    <name type="scientific">Actinidia chinensis var. chinensis</name>
    <name type="common">Chinese soft-hair kiwi</name>
    <dbReference type="NCBI Taxonomy" id="1590841"/>
    <lineage>
        <taxon>Eukaryota</taxon>
        <taxon>Viridiplantae</taxon>
        <taxon>Streptophyta</taxon>
        <taxon>Embryophyta</taxon>
        <taxon>Tracheophyta</taxon>
        <taxon>Spermatophyta</taxon>
        <taxon>Magnoliopsida</taxon>
        <taxon>eudicotyledons</taxon>
        <taxon>Gunneridae</taxon>
        <taxon>Pentapetalae</taxon>
        <taxon>asterids</taxon>
        <taxon>Ericales</taxon>
        <taxon>Actinidiaceae</taxon>
        <taxon>Actinidia</taxon>
    </lineage>
</organism>
<keyword evidence="1" id="KW-0812">Transmembrane</keyword>
<keyword evidence="2" id="KW-0808">Transferase</keyword>
<dbReference type="InParanoid" id="A0A2R6R3I7"/>
<keyword evidence="1" id="KW-1133">Transmembrane helix</keyword>